<reference evidence="1" key="1">
    <citation type="submission" date="2025-08" db="UniProtKB">
        <authorList>
            <consortium name="Ensembl"/>
        </authorList>
    </citation>
    <scope>IDENTIFICATION</scope>
</reference>
<evidence type="ECO:0000313" key="1">
    <source>
        <dbReference type="Ensembl" id="ENSONIP00000029895.1"/>
    </source>
</evidence>
<keyword evidence="2" id="KW-1185">Reference proteome</keyword>
<evidence type="ECO:0000313" key="2">
    <source>
        <dbReference type="Proteomes" id="UP000005207"/>
    </source>
</evidence>
<name>A0A669B3F8_ORENI</name>
<dbReference type="Proteomes" id="UP000005207">
    <property type="component" value="Unplaced"/>
</dbReference>
<proteinExistence type="predicted"/>
<organism evidence="1 2">
    <name type="scientific">Oreochromis niloticus</name>
    <name type="common">Nile tilapia</name>
    <name type="synonym">Tilapia nilotica</name>
    <dbReference type="NCBI Taxonomy" id="8128"/>
    <lineage>
        <taxon>Eukaryota</taxon>
        <taxon>Metazoa</taxon>
        <taxon>Chordata</taxon>
        <taxon>Craniata</taxon>
        <taxon>Vertebrata</taxon>
        <taxon>Euteleostomi</taxon>
        <taxon>Actinopterygii</taxon>
        <taxon>Neopterygii</taxon>
        <taxon>Teleostei</taxon>
        <taxon>Neoteleostei</taxon>
        <taxon>Acanthomorphata</taxon>
        <taxon>Ovalentaria</taxon>
        <taxon>Cichlomorphae</taxon>
        <taxon>Cichliformes</taxon>
        <taxon>Cichlidae</taxon>
        <taxon>African cichlids</taxon>
        <taxon>Pseudocrenilabrinae</taxon>
        <taxon>Oreochromini</taxon>
        <taxon>Oreochromis</taxon>
    </lineage>
</organism>
<protein>
    <submittedName>
        <fullName evidence="1">Uncharacterized protein</fullName>
    </submittedName>
</protein>
<dbReference type="Gene3D" id="3.30.420.10">
    <property type="entry name" value="Ribonuclease H-like superfamily/Ribonuclease H"/>
    <property type="match status" value="1"/>
</dbReference>
<dbReference type="GO" id="GO:0003676">
    <property type="term" value="F:nucleic acid binding"/>
    <property type="evidence" value="ECO:0007669"/>
    <property type="project" value="InterPro"/>
</dbReference>
<dbReference type="InParanoid" id="A0A669B3F8"/>
<dbReference type="Ensembl" id="ENSONIT00000050774.1">
    <property type="protein sequence ID" value="ENSONIP00000029895.1"/>
    <property type="gene ID" value="ENSONIG00000041188.1"/>
</dbReference>
<dbReference type="OMA" id="CICSEYK"/>
<sequence length="69" mass="7601">SVRTCSCNTIPTVKHGGGNLMLWGCFLANGPGNLITVNSTMKKEQYMKILNNNIRQSAEKLGLGNQWTF</sequence>
<dbReference type="AlphaFoldDB" id="A0A669B3F8"/>
<reference evidence="1" key="2">
    <citation type="submission" date="2025-09" db="UniProtKB">
        <authorList>
            <consortium name="Ensembl"/>
        </authorList>
    </citation>
    <scope>IDENTIFICATION</scope>
</reference>
<accession>A0A669B3F8</accession>
<dbReference type="InterPro" id="IPR036397">
    <property type="entry name" value="RNaseH_sf"/>
</dbReference>